<name>A0A6C0EJQ0_9ZZZZ</name>
<proteinExistence type="predicted"/>
<sequence length="285" mass="34483">MNIPKKIWTFWDKKKLPDTVEKCVKTWRFFNPNYEINVISMKTIKTWLPEVDIKNFIHAKENNYTRLSDFVRIYVLYKYGGIWIDSSTICTQSFDDWFETIRRKHRGGKKIEYIGFYSSQFTSKKRYKVIENWFFACPKHSRFIKKWRDTFTEIEDYDRVEDWLEDVEELGVDFQKIPDFDDPEYLAQHIAAQKVLQYYKYPQNGIVLFDATETALKYRLFRRGRLSVEQRVKRLCKDYDFWAKTPIIKFTGDDRREMESSRKLSNCVFGHWKNMIATLLTGIET</sequence>
<dbReference type="PANTHER" id="PTHR32385:SF15">
    <property type="entry name" value="INOSITOL PHOSPHOCERAMIDE MANNOSYLTRANSFERASE 1"/>
    <property type="match status" value="1"/>
</dbReference>
<reference evidence="1" key="1">
    <citation type="journal article" date="2020" name="Nature">
        <title>Giant virus diversity and host interactions through global metagenomics.</title>
        <authorList>
            <person name="Schulz F."/>
            <person name="Roux S."/>
            <person name="Paez-Espino D."/>
            <person name="Jungbluth S."/>
            <person name="Walsh D.A."/>
            <person name="Denef V.J."/>
            <person name="McMahon K.D."/>
            <person name="Konstantinidis K.T."/>
            <person name="Eloe-Fadrosh E.A."/>
            <person name="Kyrpides N.C."/>
            <person name="Woyke T."/>
        </authorList>
    </citation>
    <scope>NUCLEOTIDE SEQUENCE</scope>
    <source>
        <strain evidence="1">GVMAG-M-3300005589-24</strain>
    </source>
</reference>
<accession>A0A6C0EJQ0</accession>
<protein>
    <recommendedName>
        <fullName evidence="2">Glycosyltransferase</fullName>
    </recommendedName>
</protein>
<dbReference type="PANTHER" id="PTHR32385">
    <property type="entry name" value="MANNOSYL PHOSPHORYLINOSITOL CERAMIDE SYNTHASE"/>
    <property type="match status" value="1"/>
</dbReference>
<dbReference type="Gene3D" id="3.90.550.20">
    <property type="match status" value="1"/>
</dbReference>
<dbReference type="AlphaFoldDB" id="A0A6C0EJQ0"/>
<evidence type="ECO:0008006" key="2">
    <source>
        <dbReference type="Google" id="ProtNLM"/>
    </source>
</evidence>
<organism evidence="1">
    <name type="scientific">viral metagenome</name>
    <dbReference type="NCBI Taxonomy" id="1070528"/>
    <lineage>
        <taxon>unclassified sequences</taxon>
        <taxon>metagenomes</taxon>
        <taxon>organismal metagenomes</taxon>
    </lineage>
</organism>
<dbReference type="InterPro" id="IPR029044">
    <property type="entry name" value="Nucleotide-diphossugar_trans"/>
</dbReference>
<dbReference type="GO" id="GO:0016020">
    <property type="term" value="C:membrane"/>
    <property type="evidence" value="ECO:0007669"/>
    <property type="project" value="GOC"/>
</dbReference>
<dbReference type="GO" id="GO:0051999">
    <property type="term" value="P:mannosyl-inositol phosphorylceramide biosynthetic process"/>
    <property type="evidence" value="ECO:0007669"/>
    <property type="project" value="TreeGrafter"/>
</dbReference>
<dbReference type="Pfam" id="PF05704">
    <property type="entry name" value="Caps_synth"/>
    <property type="match status" value="1"/>
</dbReference>
<dbReference type="InterPro" id="IPR008441">
    <property type="entry name" value="AfumC-like_glycosyl_Trfase"/>
</dbReference>
<dbReference type="GO" id="GO:0000030">
    <property type="term" value="F:mannosyltransferase activity"/>
    <property type="evidence" value="ECO:0007669"/>
    <property type="project" value="TreeGrafter"/>
</dbReference>
<evidence type="ECO:0000313" key="1">
    <source>
        <dbReference type="EMBL" id="QHT29404.1"/>
    </source>
</evidence>
<dbReference type="SUPFAM" id="SSF53448">
    <property type="entry name" value="Nucleotide-diphospho-sugar transferases"/>
    <property type="match status" value="1"/>
</dbReference>
<dbReference type="InterPro" id="IPR051706">
    <property type="entry name" value="Glycosyltransferase_domain"/>
</dbReference>
<dbReference type="EMBL" id="MN738877">
    <property type="protein sequence ID" value="QHT29404.1"/>
    <property type="molecule type" value="Genomic_DNA"/>
</dbReference>